<dbReference type="AlphaFoldDB" id="A0AA89BEF1"/>
<gene>
    <name evidence="1" type="ORF">RJ639_031580</name>
</gene>
<organism evidence="1 2">
    <name type="scientific">Escallonia herrerae</name>
    <dbReference type="NCBI Taxonomy" id="1293975"/>
    <lineage>
        <taxon>Eukaryota</taxon>
        <taxon>Viridiplantae</taxon>
        <taxon>Streptophyta</taxon>
        <taxon>Embryophyta</taxon>
        <taxon>Tracheophyta</taxon>
        <taxon>Spermatophyta</taxon>
        <taxon>Magnoliopsida</taxon>
        <taxon>eudicotyledons</taxon>
        <taxon>Gunneridae</taxon>
        <taxon>Pentapetalae</taxon>
        <taxon>asterids</taxon>
        <taxon>campanulids</taxon>
        <taxon>Escalloniales</taxon>
        <taxon>Escalloniaceae</taxon>
        <taxon>Escallonia</taxon>
    </lineage>
</organism>
<evidence type="ECO:0008006" key="3">
    <source>
        <dbReference type="Google" id="ProtNLM"/>
    </source>
</evidence>
<dbReference type="EMBL" id="JAVXUP010000108">
    <property type="protein sequence ID" value="KAK3037993.1"/>
    <property type="molecule type" value="Genomic_DNA"/>
</dbReference>
<keyword evidence="2" id="KW-1185">Reference proteome</keyword>
<evidence type="ECO:0000313" key="2">
    <source>
        <dbReference type="Proteomes" id="UP001188597"/>
    </source>
</evidence>
<proteinExistence type="predicted"/>
<name>A0AA89BEF1_9ASTE</name>
<dbReference type="Pfam" id="PF14223">
    <property type="entry name" value="Retrotran_gag_2"/>
    <property type="match status" value="1"/>
</dbReference>
<evidence type="ECO:0000313" key="1">
    <source>
        <dbReference type="EMBL" id="KAK3037993.1"/>
    </source>
</evidence>
<protein>
    <recommendedName>
        <fullName evidence="3">Retrovirus-related Pol polyprotein from transposon TNT 1-94</fullName>
    </recommendedName>
</protein>
<comment type="caution">
    <text evidence="1">The sequence shown here is derived from an EMBL/GenBank/DDBJ whole genome shotgun (WGS) entry which is preliminary data.</text>
</comment>
<dbReference type="Proteomes" id="UP001188597">
    <property type="component" value="Unassembled WGS sequence"/>
</dbReference>
<reference evidence="1" key="1">
    <citation type="submission" date="2022-12" db="EMBL/GenBank/DDBJ databases">
        <title>Draft genome assemblies for two species of Escallonia (Escalloniales).</title>
        <authorList>
            <person name="Chanderbali A."/>
            <person name="Dervinis C."/>
            <person name="Anghel I."/>
            <person name="Soltis D."/>
            <person name="Soltis P."/>
            <person name="Zapata F."/>
        </authorList>
    </citation>
    <scope>NUCLEOTIDE SEQUENCE</scope>
    <source>
        <strain evidence="1">UCBG64.0493</strain>
        <tissue evidence="1">Leaf</tissue>
    </source>
</reference>
<sequence>MQVEDHLYQKDLYSPLVGEKPEAVSANEWAILDRKTLATIRLSQTPQVAFNISKENNIVAMKVLEKLYKKPSASNKVFLIKSLFNMRMSKNDSLVDHLYDFNGVTNQLKSVAINFDDEIRALLFLCSLPDSLNNLVTTVSNSTISGMLTLNDVVSSVMNDEMLRLVMVYHLVQLCLWNPEVDRITSRITGEEVHRRKIKIKWQVDVQRENRSVVEFIVGKGKVDIKLSSGGTLVLNDRTAKEPYI</sequence>
<accession>A0AA89BEF1</accession>